<proteinExistence type="predicted"/>
<dbReference type="EMBL" id="JBGBPQ010000018">
    <property type="protein sequence ID" value="KAL1507303.1"/>
    <property type="molecule type" value="Genomic_DNA"/>
</dbReference>
<protein>
    <submittedName>
        <fullName evidence="1">Uncharacterized protein</fullName>
    </submittedName>
</protein>
<dbReference type="Proteomes" id="UP001515480">
    <property type="component" value="Unassembled WGS sequence"/>
</dbReference>
<name>A0AB34IW93_PRYPA</name>
<sequence>MAPAASLPSCTDRPATTLPFDCRALGRATSGFGAAGSNRYSHGQVLCPALASLQNASCATLTSARQLLPLLQRVAAEPLCCKLGWAGLAHSARELAALLASLAAALPPPPAAGAVRFLSLHSANGWLALLAGDVRKLMQMAGLSYRRSAAFEPLAELALLSHDPRPNRAILPHADTPARRLLPRGWNGTAAPFAACLRVGAPLDLEGFSRDLKDLAPVCRAVVFWSGPPGGGERVQSDEEAEAAGARLRVAGTAFHLDAFARSGAQQPRAHHAGNWTILTASLPALLHFENHYDGP</sequence>
<evidence type="ECO:0000313" key="2">
    <source>
        <dbReference type="Proteomes" id="UP001515480"/>
    </source>
</evidence>
<reference evidence="1 2" key="1">
    <citation type="journal article" date="2024" name="Science">
        <title>Giant polyketide synthase enzymes in the biosynthesis of giant marine polyether toxins.</title>
        <authorList>
            <person name="Fallon T.R."/>
            <person name="Shende V.V."/>
            <person name="Wierzbicki I.H."/>
            <person name="Pendleton A.L."/>
            <person name="Watervoot N.F."/>
            <person name="Auber R.P."/>
            <person name="Gonzalez D.J."/>
            <person name="Wisecaver J.H."/>
            <person name="Moore B.S."/>
        </authorList>
    </citation>
    <scope>NUCLEOTIDE SEQUENCE [LARGE SCALE GENOMIC DNA]</scope>
    <source>
        <strain evidence="1 2">12B1</strain>
    </source>
</reference>
<evidence type="ECO:0000313" key="1">
    <source>
        <dbReference type="EMBL" id="KAL1507303.1"/>
    </source>
</evidence>
<gene>
    <name evidence="1" type="ORF">AB1Y20_008149</name>
</gene>
<accession>A0AB34IW93</accession>
<keyword evidence="2" id="KW-1185">Reference proteome</keyword>
<organism evidence="1 2">
    <name type="scientific">Prymnesium parvum</name>
    <name type="common">Toxic golden alga</name>
    <dbReference type="NCBI Taxonomy" id="97485"/>
    <lineage>
        <taxon>Eukaryota</taxon>
        <taxon>Haptista</taxon>
        <taxon>Haptophyta</taxon>
        <taxon>Prymnesiophyceae</taxon>
        <taxon>Prymnesiales</taxon>
        <taxon>Prymnesiaceae</taxon>
        <taxon>Prymnesium</taxon>
    </lineage>
</organism>
<comment type="caution">
    <text evidence="1">The sequence shown here is derived from an EMBL/GenBank/DDBJ whole genome shotgun (WGS) entry which is preliminary data.</text>
</comment>
<dbReference type="AlphaFoldDB" id="A0AB34IW93"/>